<dbReference type="Pfam" id="PF00440">
    <property type="entry name" value="TetR_N"/>
    <property type="match status" value="1"/>
</dbReference>
<dbReference type="PROSITE" id="PS50977">
    <property type="entry name" value="HTH_TETR_2"/>
    <property type="match status" value="1"/>
</dbReference>
<protein>
    <submittedName>
        <fullName evidence="7">AcrR family transcriptional regulator</fullName>
    </submittedName>
</protein>
<dbReference type="InterPro" id="IPR036271">
    <property type="entry name" value="Tet_transcr_reg_TetR-rel_C_sf"/>
</dbReference>
<accession>A0A7W3J6I1</accession>
<name>A0A7W3J6I1_9MICO</name>
<dbReference type="GO" id="GO:0000976">
    <property type="term" value="F:transcription cis-regulatory region binding"/>
    <property type="evidence" value="ECO:0007669"/>
    <property type="project" value="TreeGrafter"/>
</dbReference>
<dbReference type="RefSeq" id="WP_182614811.1">
    <property type="nucleotide sequence ID" value="NZ_BAAATF010000005.1"/>
</dbReference>
<keyword evidence="3" id="KW-0804">Transcription</keyword>
<organism evidence="7 8">
    <name type="scientific">Promicromonospora sukumoe</name>
    <dbReference type="NCBI Taxonomy" id="88382"/>
    <lineage>
        <taxon>Bacteria</taxon>
        <taxon>Bacillati</taxon>
        <taxon>Actinomycetota</taxon>
        <taxon>Actinomycetes</taxon>
        <taxon>Micrococcales</taxon>
        <taxon>Promicromonosporaceae</taxon>
        <taxon>Promicromonospora</taxon>
    </lineage>
</organism>
<keyword evidence="1" id="KW-0805">Transcription regulation</keyword>
<dbReference type="EMBL" id="JACGWV010000001">
    <property type="protein sequence ID" value="MBA8807197.1"/>
    <property type="molecule type" value="Genomic_DNA"/>
</dbReference>
<dbReference type="InterPro" id="IPR009057">
    <property type="entry name" value="Homeodomain-like_sf"/>
</dbReference>
<evidence type="ECO:0000256" key="5">
    <source>
        <dbReference type="SAM" id="MobiDB-lite"/>
    </source>
</evidence>
<dbReference type="InterPro" id="IPR050109">
    <property type="entry name" value="HTH-type_TetR-like_transc_reg"/>
</dbReference>
<proteinExistence type="predicted"/>
<comment type="caution">
    <text evidence="7">The sequence shown here is derived from an EMBL/GenBank/DDBJ whole genome shotgun (WGS) entry which is preliminary data.</text>
</comment>
<evidence type="ECO:0000256" key="3">
    <source>
        <dbReference type="ARBA" id="ARBA00023163"/>
    </source>
</evidence>
<evidence type="ECO:0000313" key="7">
    <source>
        <dbReference type="EMBL" id="MBA8807197.1"/>
    </source>
</evidence>
<reference evidence="7 8" key="1">
    <citation type="submission" date="2020-07" db="EMBL/GenBank/DDBJ databases">
        <title>Sequencing the genomes of 1000 actinobacteria strains.</title>
        <authorList>
            <person name="Klenk H.-P."/>
        </authorList>
    </citation>
    <scope>NUCLEOTIDE SEQUENCE [LARGE SCALE GENOMIC DNA]</scope>
    <source>
        <strain evidence="7 8">DSM 44121</strain>
    </source>
</reference>
<evidence type="ECO:0000256" key="2">
    <source>
        <dbReference type="ARBA" id="ARBA00023125"/>
    </source>
</evidence>
<feature type="region of interest" description="Disordered" evidence="5">
    <location>
        <begin position="1"/>
        <end position="22"/>
    </location>
</feature>
<keyword evidence="2 4" id="KW-0238">DNA-binding</keyword>
<sequence>MNDDAGATNSPGRPARRGPYAKGVERRRQIIDQVLAVYDELGFESTSLRAIADSIGVTHPVLVHHFGTREQLFLEVLREHDLRFDADIEEGSLAELVRRSAQHSARVPGLTALLGSMTAHALETGNQRSHAYFVQRYARLRRQVGAFLQAARAAGTVRDDVPLDTAACLLLAAADGLSTQWLLDRDVDMEAALLLLDRLLAPPAPATAT</sequence>
<dbReference type="PANTHER" id="PTHR30055:SF234">
    <property type="entry name" value="HTH-TYPE TRANSCRIPTIONAL REGULATOR BETI"/>
    <property type="match status" value="1"/>
</dbReference>
<feature type="domain" description="HTH tetR-type" evidence="6">
    <location>
        <begin position="24"/>
        <end position="84"/>
    </location>
</feature>
<dbReference type="SUPFAM" id="SSF46689">
    <property type="entry name" value="Homeodomain-like"/>
    <property type="match status" value="1"/>
</dbReference>
<evidence type="ECO:0000256" key="1">
    <source>
        <dbReference type="ARBA" id="ARBA00023015"/>
    </source>
</evidence>
<keyword evidence="8" id="KW-1185">Reference proteome</keyword>
<dbReference type="SUPFAM" id="SSF48498">
    <property type="entry name" value="Tetracyclin repressor-like, C-terminal domain"/>
    <property type="match status" value="1"/>
</dbReference>
<evidence type="ECO:0000256" key="4">
    <source>
        <dbReference type="PROSITE-ProRule" id="PRU00335"/>
    </source>
</evidence>
<evidence type="ECO:0000313" key="8">
    <source>
        <dbReference type="Proteomes" id="UP000540568"/>
    </source>
</evidence>
<dbReference type="InterPro" id="IPR001647">
    <property type="entry name" value="HTH_TetR"/>
</dbReference>
<evidence type="ECO:0000259" key="6">
    <source>
        <dbReference type="PROSITE" id="PS50977"/>
    </source>
</evidence>
<dbReference type="GO" id="GO:0003700">
    <property type="term" value="F:DNA-binding transcription factor activity"/>
    <property type="evidence" value="ECO:0007669"/>
    <property type="project" value="TreeGrafter"/>
</dbReference>
<dbReference type="Gene3D" id="1.10.357.10">
    <property type="entry name" value="Tetracycline Repressor, domain 2"/>
    <property type="match status" value="1"/>
</dbReference>
<dbReference type="Proteomes" id="UP000540568">
    <property type="component" value="Unassembled WGS sequence"/>
</dbReference>
<dbReference type="AlphaFoldDB" id="A0A7W3J6I1"/>
<dbReference type="PANTHER" id="PTHR30055">
    <property type="entry name" value="HTH-TYPE TRANSCRIPTIONAL REGULATOR RUTR"/>
    <property type="match status" value="1"/>
</dbReference>
<feature type="DNA-binding region" description="H-T-H motif" evidence="4">
    <location>
        <begin position="47"/>
        <end position="66"/>
    </location>
</feature>
<gene>
    <name evidence="7" type="ORF">FHX71_001139</name>
</gene>